<accession>A0A6P7ZSC0</accession>
<dbReference type="InterPro" id="IPR053384">
    <property type="entry name" value="SAM-dep_methyltransferase"/>
</dbReference>
<feature type="binding site" evidence="5">
    <location>
        <position position="66"/>
    </location>
    <ligand>
        <name>S-adenosyl-L-methionine</name>
        <dbReference type="ChEBI" id="CHEBI:59789"/>
    </ligand>
</feature>
<feature type="binding site" evidence="5">
    <location>
        <position position="82"/>
    </location>
    <ligand>
        <name>S-adenosyl-L-methionine</name>
        <dbReference type="ChEBI" id="CHEBI:59789"/>
    </ligand>
</feature>
<evidence type="ECO:0000256" key="3">
    <source>
        <dbReference type="ARBA" id="ARBA00022679"/>
    </source>
</evidence>
<feature type="binding site" evidence="5">
    <location>
        <position position="18"/>
    </location>
    <ligand>
        <name>S-adenosyl-L-methionine</name>
        <dbReference type="ChEBI" id="CHEBI:59789"/>
    </ligand>
</feature>
<evidence type="ECO:0000256" key="4">
    <source>
        <dbReference type="ARBA" id="ARBA00022691"/>
    </source>
</evidence>
<dbReference type="AlphaFoldDB" id="A0A6P7ZSC0"/>
<protein>
    <submittedName>
        <fullName evidence="7 8">Nicotinamide N-methyltransferase-like</fullName>
    </submittedName>
</protein>
<keyword evidence="4 5" id="KW-0949">S-adenosyl-L-methionine</keyword>
<dbReference type="InterPro" id="IPR000940">
    <property type="entry name" value="NNMT_TEMT_trans"/>
</dbReference>
<dbReference type="Gene3D" id="3.40.50.150">
    <property type="entry name" value="Vaccinia Virus protein VP39"/>
    <property type="match status" value="1"/>
</dbReference>
<gene>
    <name evidence="7 8 9" type="primary">LOC115481913</name>
</gene>
<evidence type="ECO:0000313" key="7">
    <source>
        <dbReference type="RefSeq" id="XP_030077235.1"/>
    </source>
</evidence>
<evidence type="ECO:0000256" key="5">
    <source>
        <dbReference type="PIRSR" id="PIRSR000384-1"/>
    </source>
</evidence>
<feature type="binding site" evidence="5">
    <location>
        <begin position="60"/>
        <end position="61"/>
    </location>
    <ligand>
        <name>S-adenosyl-L-methionine</name>
        <dbReference type="ChEBI" id="CHEBI:59789"/>
    </ligand>
</feature>
<keyword evidence="6" id="KW-1185">Reference proteome</keyword>
<evidence type="ECO:0000313" key="6">
    <source>
        <dbReference type="Proteomes" id="UP000515156"/>
    </source>
</evidence>
<dbReference type="InterPro" id="IPR029063">
    <property type="entry name" value="SAM-dependent_MTases_sf"/>
</dbReference>
<feature type="binding site" evidence="5">
    <location>
        <position position="87"/>
    </location>
    <ligand>
        <name>S-adenosyl-L-methionine</name>
        <dbReference type="ChEBI" id="CHEBI:59789"/>
    </ligand>
</feature>
<dbReference type="OrthoDB" id="10050085at2759"/>
<feature type="binding site" evidence="5">
    <location>
        <position position="23"/>
    </location>
    <ligand>
        <name>S-adenosyl-L-methionine</name>
        <dbReference type="ChEBI" id="CHEBI:59789"/>
    </ligand>
</feature>
<dbReference type="RefSeq" id="XP_030077236.1">
    <property type="nucleotide sequence ID" value="XM_030221376.1"/>
</dbReference>
<dbReference type="Pfam" id="PF01234">
    <property type="entry name" value="NNMT_PNMT_TEMT"/>
    <property type="match status" value="1"/>
</dbReference>
<dbReference type="GO" id="GO:0008757">
    <property type="term" value="F:S-adenosylmethionine-dependent methyltransferase activity"/>
    <property type="evidence" value="ECO:0007669"/>
    <property type="project" value="UniProtKB-ARBA"/>
</dbReference>
<dbReference type="GO" id="GO:0032259">
    <property type="term" value="P:methylation"/>
    <property type="evidence" value="ECO:0007669"/>
    <property type="project" value="UniProtKB-KW"/>
</dbReference>
<evidence type="ECO:0000313" key="8">
    <source>
        <dbReference type="RefSeq" id="XP_030077236.1"/>
    </source>
</evidence>
<evidence type="ECO:0000313" key="9">
    <source>
        <dbReference type="RefSeq" id="XP_030077237.1"/>
    </source>
</evidence>
<comment type="similarity">
    <text evidence="1">Belongs to the class I-like SAM-binding methyltransferase superfamily. NNMT/PNMT/TEMT family.</text>
</comment>
<keyword evidence="3" id="KW-0808">Transferase</keyword>
<dbReference type="SUPFAM" id="SSF53335">
    <property type="entry name" value="S-adenosyl-L-methionine-dependent methyltransferases"/>
    <property type="match status" value="1"/>
</dbReference>
<reference evidence="7 8" key="1">
    <citation type="submission" date="2025-04" db="UniProtKB">
        <authorList>
            <consortium name="RefSeq"/>
        </authorList>
    </citation>
    <scope>IDENTIFICATION</scope>
</reference>
<dbReference type="Proteomes" id="UP000515156">
    <property type="component" value="Chromosome 12"/>
</dbReference>
<dbReference type="PANTHER" id="PTHR10867">
    <property type="entry name" value="NNMT/PNMT/TEMT FAMILY MEMBER"/>
    <property type="match status" value="1"/>
</dbReference>
<dbReference type="RefSeq" id="XP_030077235.1">
    <property type="nucleotide sequence ID" value="XM_030221375.1"/>
</dbReference>
<proteinExistence type="inferred from homology"/>
<dbReference type="GO" id="GO:0005829">
    <property type="term" value="C:cytosol"/>
    <property type="evidence" value="ECO:0007669"/>
    <property type="project" value="TreeGrafter"/>
</dbReference>
<dbReference type="PANTHER" id="PTHR10867:SF32">
    <property type="entry name" value="NICOTINAMIDE N-METHYLTRANSFERASE"/>
    <property type="match status" value="1"/>
</dbReference>
<dbReference type="GeneID" id="115481913"/>
<evidence type="ECO:0000256" key="1">
    <source>
        <dbReference type="ARBA" id="ARBA00007996"/>
    </source>
</evidence>
<dbReference type="KEGG" id="muo:115481913"/>
<name>A0A6P7ZSC0_9AMPH</name>
<evidence type="ECO:0000256" key="2">
    <source>
        <dbReference type="ARBA" id="ARBA00022603"/>
    </source>
</evidence>
<dbReference type="NCBIfam" id="NF041360">
    <property type="entry name" value="GntF_guanitoxin"/>
    <property type="match status" value="1"/>
</dbReference>
<dbReference type="PIRSF" id="PIRSF000384">
    <property type="entry name" value="PNMTase"/>
    <property type="match status" value="1"/>
</dbReference>
<dbReference type="FunFam" id="3.40.50.150:FF:000065">
    <property type="entry name" value="Phenylethanolamine N-methyltransferase"/>
    <property type="match status" value="1"/>
</dbReference>
<organism evidence="6 8">
    <name type="scientific">Microcaecilia unicolor</name>
    <dbReference type="NCBI Taxonomy" id="1415580"/>
    <lineage>
        <taxon>Eukaryota</taxon>
        <taxon>Metazoa</taxon>
        <taxon>Chordata</taxon>
        <taxon>Craniata</taxon>
        <taxon>Vertebrata</taxon>
        <taxon>Euteleostomi</taxon>
        <taxon>Amphibia</taxon>
        <taxon>Gymnophiona</taxon>
        <taxon>Siphonopidae</taxon>
        <taxon>Microcaecilia</taxon>
    </lineage>
</organism>
<keyword evidence="2" id="KW-0489">Methyltransferase</keyword>
<dbReference type="RefSeq" id="XP_030077237.1">
    <property type="nucleotide sequence ID" value="XM_030221377.1"/>
</dbReference>
<sequence length="264" mass="29921">MDFTDKDYYLKEFDPIDYLNTYYNNTSGVFVDNYLSFTLKKLFETFKPGGVTGNTLIDVGAGPAIYQIMSACEVFKEIIVTDFTDKNRQEYERWLKKAPGIFDWSPIGNLVCELEGNRQSWVQKEEKIRRTVSRVLKCDILKANPVDPVTLPQADCVVTSLCLEAACKDLEALRCALKNIASLLKTGGNLVMCGVLNCSFYLVGQKKFFSLAFDDVFLRKVLSEINFVIKELEVLPVAETKKETCDHTAFFFLLARKQGDAKSE</sequence>
<dbReference type="GO" id="GO:0008170">
    <property type="term" value="F:N-methyltransferase activity"/>
    <property type="evidence" value="ECO:0007669"/>
    <property type="project" value="TreeGrafter"/>
</dbReference>
<dbReference type="PROSITE" id="PS51681">
    <property type="entry name" value="SAM_MT_NNMT_PNMT_TEMT"/>
    <property type="match status" value="1"/>
</dbReference>